<dbReference type="InterPro" id="IPR051711">
    <property type="entry name" value="Stress_Response_Reg"/>
</dbReference>
<evidence type="ECO:0000256" key="4">
    <source>
        <dbReference type="ARBA" id="ARBA00023125"/>
    </source>
</evidence>
<dbReference type="SMART" id="SM00906">
    <property type="entry name" value="Fungal_trans"/>
    <property type="match status" value="1"/>
</dbReference>
<dbReference type="EMBL" id="KZ821760">
    <property type="protein sequence ID" value="PYH76339.1"/>
    <property type="molecule type" value="Genomic_DNA"/>
</dbReference>
<dbReference type="OrthoDB" id="3990906at2759"/>
<dbReference type="AlphaFoldDB" id="A0A319BXP8"/>
<dbReference type="STRING" id="1448315.A0A319BXP8"/>
<dbReference type="InterPro" id="IPR036864">
    <property type="entry name" value="Zn2-C6_fun-type_DNA-bd_sf"/>
</dbReference>
<dbReference type="PROSITE" id="PS00463">
    <property type="entry name" value="ZN2_CY6_FUNGAL_1"/>
    <property type="match status" value="1"/>
</dbReference>
<dbReference type="SUPFAM" id="SSF57701">
    <property type="entry name" value="Zn2/Cys6 DNA-binding domain"/>
    <property type="match status" value="1"/>
</dbReference>
<dbReference type="PANTHER" id="PTHR47540">
    <property type="entry name" value="THIAMINE REPRESSIBLE GENES REGULATORY PROTEIN THI5"/>
    <property type="match status" value="1"/>
</dbReference>
<dbReference type="PANTHER" id="PTHR47540:SF6">
    <property type="entry name" value="ZN(II)2CYS6 TRANSCRIPTION FACTOR (EUROFUNG)"/>
    <property type="match status" value="1"/>
</dbReference>
<evidence type="ECO:0000256" key="2">
    <source>
        <dbReference type="ARBA" id="ARBA00022723"/>
    </source>
</evidence>
<feature type="region of interest" description="Disordered" evidence="7">
    <location>
        <begin position="86"/>
        <end position="162"/>
    </location>
</feature>
<keyword evidence="10" id="KW-1185">Reference proteome</keyword>
<dbReference type="InterPro" id="IPR007219">
    <property type="entry name" value="XnlR_reg_dom"/>
</dbReference>
<accession>A0A319BXP8</accession>
<dbReference type="GO" id="GO:0045944">
    <property type="term" value="P:positive regulation of transcription by RNA polymerase II"/>
    <property type="evidence" value="ECO:0007669"/>
    <property type="project" value="TreeGrafter"/>
</dbReference>
<dbReference type="GO" id="GO:0008270">
    <property type="term" value="F:zinc ion binding"/>
    <property type="evidence" value="ECO:0007669"/>
    <property type="project" value="InterPro"/>
</dbReference>
<evidence type="ECO:0000256" key="1">
    <source>
        <dbReference type="ARBA" id="ARBA00004123"/>
    </source>
</evidence>
<organism evidence="9 10">
    <name type="scientific">Aspergillus uvarum CBS 121591</name>
    <dbReference type="NCBI Taxonomy" id="1448315"/>
    <lineage>
        <taxon>Eukaryota</taxon>
        <taxon>Fungi</taxon>
        <taxon>Dikarya</taxon>
        <taxon>Ascomycota</taxon>
        <taxon>Pezizomycotina</taxon>
        <taxon>Eurotiomycetes</taxon>
        <taxon>Eurotiomycetidae</taxon>
        <taxon>Eurotiales</taxon>
        <taxon>Aspergillaceae</taxon>
        <taxon>Aspergillus</taxon>
        <taxon>Aspergillus subgen. Circumdati</taxon>
    </lineage>
</organism>
<dbReference type="GO" id="GO:0005634">
    <property type="term" value="C:nucleus"/>
    <property type="evidence" value="ECO:0007669"/>
    <property type="project" value="UniProtKB-SubCell"/>
</dbReference>
<dbReference type="Pfam" id="PF04082">
    <property type="entry name" value="Fungal_trans"/>
    <property type="match status" value="1"/>
</dbReference>
<keyword evidence="5" id="KW-0804">Transcription</keyword>
<keyword evidence="3" id="KW-0805">Transcription regulation</keyword>
<proteinExistence type="predicted"/>
<dbReference type="VEuPathDB" id="FungiDB:BO82DRAFT_387384"/>
<dbReference type="CDD" id="cd00067">
    <property type="entry name" value="GAL4"/>
    <property type="match status" value="1"/>
</dbReference>
<keyword evidence="6" id="KW-0539">Nucleus</keyword>
<dbReference type="Pfam" id="PF00172">
    <property type="entry name" value="Zn_clus"/>
    <property type="match status" value="1"/>
</dbReference>
<name>A0A319BXP8_9EURO</name>
<dbReference type="GO" id="GO:0006351">
    <property type="term" value="P:DNA-templated transcription"/>
    <property type="evidence" value="ECO:0007669"/>
    <property type="project" value="InterPro"/>
</dbReference>
<dbReference type="GO" id="GO:0043565">
    <property type="term" value="F:sequence-specific DNA binding"/>
    <property type="evidence" value="ECO:0007669"/>
    <property type="project" value="TreeGrafter"/>
</dbReference>
<gene>
    <name evidence="9" type="ORF">BO82DRAFT_387384</name>
</gene>
<evidence type="ECO:0000259" key="8">
    <source>
        <dbReference type="PROSITE" id="PS50048"/>
    </source>
</evidence>
<dbReference type="GeneID" id="37141050"/>
<feature type="compositionally biased region" description="Polar residues" evidence="7">
    <location>
        <begin position="86"/>
        <end position="104"/>
    </location>
</feature>
<dbReference type="CDD" id="cd12148">
    <property type="entry name" value="fungal_TF_MHR"/>
    <property type="match status" value="1"/>
</dbReference>
<dbReference type="RefSeq" id="XP_025486539.1">
    <property type="nucleotide sequence ID" value="XM_025638308.1"/>
</dbReference>
<feature type="domain" description="Zn(2)-C6 fungal-type" evidence="8">
    <location>
        <begin position="26"/>
        <end position="57"/>
    </location>
</feature>
<keyword evidence="2" id="KW-0479">Metal-binding</keyword>
<evidence type="ECO:0000256" key="3">
    <source>
        <dbReference type="ARBA" id="ARBA00023015"/>
    </source>
</evidence>
<keyword evidence="4" id="KW-0238">DNA-binding</keyword>
<dbReference type="SMART" id="SM00066">
    <property type="entry name" value="GAL4"/>
    <property type="match status" value="1"/>
</dbReference>
<comment type="subcellular location">
    <subcellularLocation>
        <location evidence="1">Nucleus</location>
    </subcellularLocation>
</comment>
<evidence type="ECO:0000313" key="10">
    <source>
        <dbReference type="Proteomes" id="UP000248340"/>
    </source>
</evidence>
<reference evidence="9 10" key="1">
    <citation type="submission" date="2016-12" db="EMBL/GenBank/DDBJ databases">
        <title>The genomes of Aspergillus section Nigri reveals drivers in fungal speciation.</title>
        <authorList>
            <consortium name="DOE Joint Genome Institute"/>
            <person name="Vesth T.C."/>
            <person name="Nybo J."/>
            <person name="Theobald S."/>
            <person name="Brandl J."/>
            <person name="Frisvad J.C."/>
            <person name="Nielsen K.F."/>
            <person name="Lyhne E.K."/>
            <person name="Kogle M.E."/>
            <person name="Kuo A."/>
            <person name="Riley R."/>
            <person name="Clum A."/>
            <person name="Nolan M."/>
            <person name="Lipzen A."/>
            <person name="Salamov A."/>
            <person name="Henrissat B."/>
            <person name="Wiebenga A."/>
            <person name="De Vries R.P."/>
            <person name="Grigoriev I.V."/>
            <person name="Mortensen U.H."/>
            <person name="Andersen M.R."/>
            <person name="Baker S.E."/>
        </authorList>
    </citation>
    <scope>NUCLEOTIDE SEQUENCE [LARGE SCALE GENOMIC DNA]</scope>
    <source>
        <strain evidence="9 10">CBS 121591</strain>
    </source>
</reference>
<evidence type="ECO:0000256" key="5">
    <source>
        <dbReference type="ARBA" id="ARBA00023163"/>
    </source>
</evidence>
<dbReference type="PROSITE" id="PS50048">
    <property type="entry name" value="ZN2_CY6_FUNGAL_2"/>
    <property type="match status" value="1"/>
</dbReference>
<evidence type="ECO:0000313" key="9">
    <source>
        <dbReference type="EMBL" id="PYH76339.1"/>
    </source>
</evidence>
<sequence>MQHSPDSLNTDSANPRRKNLPTKVVACHRCHSKKIKCSGGQPCQNCVHAEQGSDCSYPERNRKIKVSQRFIDELFEEIDTLKRQRVSSNENFNTTPPICTSRQGNGRPPQPSMAQDAEEPESQTGAHNSQPNTDINPQTNSQPNTHANPQPDAQPSSVFDSPYETPWFDNRNIFHTPILISEEADAAFATRFRQVISDPRVPEPTHLLRLNYAEDRALLALPEPGLAWPSQPRARFLVEAALKYICRCYYITRPGAAREMMDKVISTPAAASSILSCKYWALFAVGELYATRAPAMHSYPGMAYFSQACKILGYPNERPGTESIETLLLLSIYSLAVNRRYSAYILSGTAMRTAIVMGLHLKIPQVQLPDLGAQEHRKRLFWTTYMFDRMWGAHLGHPAAIQDDDIQVDLPSVLPNSELSETNLDQCDDFDVEYCVASIKLTRHLTSVVRSIYNFHPQHQETQLSTRVHRALQNLQAWMTQLPPHLKIDHTPGVCVILATRPILLHALRVQIANSRGGSQTGSEVPATASALVEACIRCARHSAQLLAQSWIDGLFTNYDCFFTQYLFSSLTILAISSIYFGQEAHTDRNSYQEASRLLAELKDVGNFVAQEYYHHVEAITAALAAYAKTVIPFEPFEGMGPDTSHMPHNSSAHPGVTWNDSSLLQLLSQPPLDMQFIDDVVGETYYQGRYEPDYAPGQ</sequence>
<evidence type="ECO:0000256" key="7">
    <source>
        <dbReference type="SAM" id="MobiDB-lite"/>
    </source>
</evidence>
<dbReference type="InterPro" id="IPR001138">
    <property type="entry name" value="Zn2Cys6_DnaBD"/>
</dbReference>
<feature type="compositionally biased region" description="Polar residues" evidence="7">
    <location>
        <begin position="122"/>
        <end position="159"/>
    </location>
</feature>
<dbReference type="Proteomes" id="UP000248340">
    <property type="component" value="Unassembled WGS sequence"/>
</dbReference>
<dbReference type="Gene3D" id="4.10.240.10">
    <property type="entry name" value="Zn(2)-C6 fungal-type DNA-binding domain"/>
    <property type="match status" value="1"/>
</dbReference>
<evidence type="ECO:0000256" key="6">
    <source>
        <dbReference type="ARBA" id="ARBA00023242"/>
    </source>
</evidence>
<protein>
    <recommendedName>
        <fullName evidence="8">Zn(2)-C6 fungal-type domain-containing protein</fullName>
    </recommendedName>
</protein>
<dbReference type="GO" id="GO:0000981">
    <property type="term" value="F:DNA-binding transcription factor activity, RNA polymerase II-specific"/>
    <property type="evidence" value="ECO:0007669"/>
    <property type="project" value="InterPro"/>
</dbReference>